<dbReference type="EMBL" id="JAUBDJ010000017">
    <property type="protein sequence ID" value="MDW0118735.1"/>
    <property type="molecule type" value="Genomic_DNA"/>
</dbReference>
<dbReference type="AlphaFoldDB" id="A0AAW9AEY6"/>
<evidence type="ECO:0000313" key="2">
    <source>
        <dbReference type="Proteomes" id="UP001271648"/>
    </source>
</evidence>
<proteinExistence type="predicted"/>
<accession>A0AAW9AEY6</accession>
<dbReference type="RefSeq" id="WP_283733136.1">
    <property type="nucleotide sequence ID" value="NZ_CP125968.1"/>
</dbReference>
<name>A0AAW9AEY6_9BACL</name>
<evidence type="ECO:0000313" key="1">
    <source>
        <dbReference type="EMBL" id="MDW0118735.1"/>
    </source>
</evidence>
<gene>
    <name evidence="1" type="ORF">QTL97_17565</name>
</gene>
<keyword evidence="2" id="KW-1185">Reference proteome</keyword>
<reference evidence="1 2" key="1">
    <citation type="submission" date="2023-06" db="EMBL/GenBank/DDBJ databases">
        <title>Sporosarcina sp. nov., isolated from Korean traditional fermented seafood 'Jeotgal'.</title>
        <authorList>
            <person name="Yang A.I."/>
            <person name="Shin N.-R."/>
        </authorList>
    </citation>
    <scope>NUCLEOTIDE SEQUENCE [LARGE SCALE GENOMIC DNA]</scope>
    <source>
        <strain evidence="1 2">KCTC43456</strain>
    </source>
</reference>
<comment type="caution">
    <text evidence="1">The sequence shown here is derived from an EMBL/GenBank/DDBJ whole genome shotgun (WGS) entry which is preliminary data.</text>
</comment>
<sequence>MTTEEKIAILKNKQQSLSEDSVRTTLEVLVDLLIAKEIITYEEIETAIETRFITEILETAEEIGIGFKH</sequence>
<dbReference type="Proteomes" id="UP001271648">
    <property type="component" value="Unassembled WGS sequence"/>
</dbReference>
<organism evidence="1 2">
    <name type="scientific">Sporosarcina thermotolerans</name>
    <dbReference type="NCBI Taxonomy" id="633404"/>
    <lineage>
        <taxon>Bacteria</taxon>
        <taxon>Bacillati</taxon>
        <taxon>Bacillota</taxon>
        <taxon>Bacilli</taxon>
        <taxon>Bacillales</taxon>
        <taxon>Caryophanaceae</taxon>
        <taxon>Sporosarcina</taxon>
    </lineage>
</organism>
<protein>
    <submittedName>
        <fullName evidence="1">Uncharacterized protein</fullName>
    </submittedName>
</protein>